<keyword evidence="3" id="KW-0804">Transcription</keyword>
<evidence type="ECO:0000256" key="5">
    <source>
        <dbReference type="SAM" id="MobiDB-lite"/>
    </source>
</evidence>
<accession>A0A7W5BDQ7</accession>
<dbReference type="SUPFAM" id="SSF46689">
    <property type="entry name" value="Homeodomain-like"/>
    <property type="match status" value="1"/>
</dbReference>
<keyword evidence="1" id="KW-0805">Transcription regulation</keyword>
<feature type="compositionally biased region" description="Low complexity" evidence="5">
    <location>
        <begin position="1"/>
        <end position="11"/>
    </location>
</feature>
<keyword evidence="8" id="KW-1185">Reference proteome</keyword>
<dbReference type="Pfam" id="PF00440">
    <property type="entry name" value="TetR_N"/>
    <property type="match status" value="1"/>
</dbReference>
<dbReference type="AlphaFoldDB" id="A0A7W5BDQ7"/>
<evidence type="ECO:0000256" key="3">
    <source>
        <dbReference type="ARBA" id="ARBA00023163"/>
    </source>
</evidence>
<evidence type="ECO:0000313" key="8">
    <source>
        <dbReference type="Proteomes" id="UP000541535"/>
    </source>
</evidence>
<comment type="caution">
    <text evidence="7">The sequence shown here is derived from an EMBL/GenBank/DDBJ whole genome shotgun (WGS) entry which is preliminary data.</text>
</comment>
<evidence type="ECO:0000256" key="2">
    <source>
        <dbReference type="ARBA" id="ARBA00023125"/>
    </source>
</evidence>
<feature type="region of interest" description="Disordered" evidence="5">
    <location>
        <begin position="1"/>
        <end position="32"/>
    </location>
</feature>
<dbReference type="InterPro" id="IPR001647">
    <property type="entry name" value="HTH_TetR"/>
</dbReference>
<evidence type="ECO:0000256" key="4">
    <source>
        <dbReference type="PROSITE-ProRule" id="PRU00335"/>
    </source>
</evidence>
<proteinExistence type="predicted"/>
<evidence type="ECO:0000256" key="1">
    <source>
        <dbReference type="ARBA" id="ARBA00023015"/>
    </source>
</evidence>
<dbReference type="EMBL" id="JACHXD010000009">
    <property type="protein sequence ID" value="MBB3120375.1"/>
    <property type="molecule type" value="Genomic_DNA"/>
</dbReference>
<sequence length="238" mass="25863">MEQVERPGQCQRRQRQQPPHDDAAPRHGQARSRATATRLLEATIAVLDEAGLDGAVIPRIAAMAGVAPASVYRRYADKNALLRAAFLQVLDQSNESRRAELARLMPGATLAATARELLALLFAQYRQHPQLLRALTRFIEGDSDQAFVAEARRLLRANVECIVELLLRHVAEIAHPAPAAALRFGVLQLACAIEVYMLDPQSLWHVAPAFAADELMAHLLHGFLAPLQCGPGGVPGAA</sequence>
<evidence type="ECO:0000313" key="7">
    <source>
        <dbReference type="EMBL" id="MBB3120375.1"/>
    </source>
</evidence>
<keyword evidence="2 4" id="KW-0238">DNA-binding</keyword>
<dbReference type="PRINTS" id="PR00455">
    <property type="entry name" value="HTHTETR"/>
</dbReference>
<dbReference type="InterPro" id="IPR050109">
    <property type="entry name" value="HTH-type_TetR-like_transc_reg"/>
</dbReference>
<dbReference type="InterPro" id="IPR009057">
    <property type="entry name" value="Homeodomain-like_sf"/>
</dbReference>
<dbReference type="PANTHER" id="PTHR30055:SF234">
    <property type="entry name" value="HTH-TYPE TRANSCRIPTIONAL REGULATOR BETI"/>
    <property type="match status" value="1"/>
</dbReference>
<feature type="domain" description="HTH tetR-type" evidence="6">
    <location>
        <begin position="33"/>
        <end position="93"/>
    </location>
</feature>
<gene>
    <name evidence="7" type="ORF">FHS03_003439</name>
</gene>
<protein>
    <submittedName>
        <fullName evidence="7">AcrR family transcriptional regulator</fullName>
    </submittedName>
</protein>
<organism evidence="7 8">
    <name type="scientific">Pseudoduganella violacea</name>
    <dbReference type="NCBI Taxonomy" id="1715466"/>
    <lineage>
        <taxon>Bacteria</taxon>
        <taxon>Pseudomonadati</taxon>
        <taxon>Pseudomonadota</taxon>
        <taxon>Betaproteobacteria</taxon>
        <taxon>Burkholderiales</taxon>
        <taxon>Oxalobacteraceae</taxon>
        <taxon>Telluria group</taxon>
        <taxon>Pseudoduganella</taxon>
    </lineage>
</organism>
<dbReference type="PROSITE" id="PS50977">
    <property type="entry name" value="HTH_TETR_2"/>
    <property type="match status" value="1"/>
</dbReference>
<dbReference type="RefSeq" id="WP_183442116.1">
    <property type="nucleotide sequence ID" value="NZ_JACHXD010000009.1"/>
</dbReference>
<dbReference type="GO" id="GO:0003700">
    <property type="term" value="F:DNA-binding transcription factor activity"/>
    <property type="evidence" value="ECO:0007669"/>
    <property type="project" value="TreeGrafter"/>
</dbReference>
<dbReference type="Proteomes" id="UP000541535">
    <property type="component" value="Unassembled WGS sequence"/>
</dbReference>
<dbReference type="GO" id="GO:0000976">
    <property type="term" value="F:transcription cis-regulatory region binding"/>
    <property type="evidence" value="ECO:0007669"/>
    <property type="project" value="TreeGrafter"/>
</dbReference>
<dbReference type="Gene3D" id="1.10.357.10">
    <property type="entry name" value="Tetracycline Repressor, domain 2"/>
    <property type="match status" value="1"/>
</dbReference>
<name>A0A7W5BDQ7_9BURK</name>
<dbReference type="PANTHER" id="PTHR30055">
    <property type="entry name" value="HTH-TYPE TRANSCRIPTIONAL REGULATOR RUTR"/>
    <property type="match status" value="1"/>
</dbReference>
<feature type="DNA-binding region" description="H-T-H motif" evidence="4">
    <location>
        <begin position="56"/>
        <end position="75"/>
    </location>
</feature>
<reference evidence="7 8" key="1">
    <citation type="submission" date="2020-08" db="EMBL/GenBank/DDBJ databases">
        <title>Genomic Encyclopedia of Type Strains, Phase III (KMG-III): the genomes of soil and plant-associated and newly described type strains.</title>
        <authorList>
            <person name="Whitman W."/>
        </authorList>
    </citation>
    <scope>NUCLEOTIDE SEQUENCE [LARGE SCALE GENOMIC DNA]</scope>
    <source>
        <strain evidence="7 8">CECT 8897</strain>
    </source>
</reference>
<evidence type="ECO:0000259" key="6">
    <source>
        <dbReference type="PROSITE" id="PS50977"/>
    </source>
</evidence>